<dbReference type="GeneID" id="84801031"/>
<dbReference type="PANTHER" id="PTHR37296:SF1">
    <property type="entry name" value="CONSERVED VIRULENCE FACTOR B"/>
    <property type="match status" value="1"/>
</dbReference>
<dbReference type="EMBL" id="ADGQ01000061">
    <property type="protein sequence ID" value="EFM64342.1"/>
    <property type="molecule type" value="Genomic_DNA"/>
</dbReference>
<dbReference type="Pfam" id="PF13509">
    <property type="entry name" value="S1_2"/>
    <property type="match status" value="2"/>
</dbReference>
<protein>
    <recommendedName>
        <fullName evidence="6">S1 motif domain-containing protein</fullName>
    </recommendedName>
</protein>
<dbReference type="eggNOG" id="COG2996">
    <property type="taxonomic scope" value="Bacteria"/>
</dbReference>
<dbReference type="PANTHER" id="PTHR37296">
    <property type="entry name" value="CONSERVED VIRULENCE FACTOR B"/>
    <property type="match status" value="1"/>
</dbReference>
<dbReference type="InterPro" id="IPR036388">
    <property type="entry name" value="WH-like_DNA-bd_sf"/>
</dbReference>
<feature type="domain" description="Conserved virulence factor B first S1" evidence="2">
    <location>
        <begin position="4"/>
        <end position="69"/>
    </location>
</feature>
<dbReference type="AlphaFoldDB" id="E0E432"/>
<dbReference type="OrthoDB" id="9801597at2"/>
<comment type="caution">
    <text evidence="4">The sequence shown here is derived from an EMBL/GenBank/DDBJ whole genome shotgun (WGS) entry which is preliminary data.</text>
</comment>
<dbReference type="Proteomes" id="UP000003244">
    <property type="component" value="Unassembled WGS sequence"/>
</dbReference>
<evidence type="ECO:0000313" key="4">
    <source>
        <dbReference type="EMBL" id="EFM64342.1"/>
    </source>
</evidence>
<evidence type="ECO:0000256" key="1">
    <source>
        <dbReference type="PIRNR" id="PIRNR012524"/>
    </source>
</evidence>
<dbReference type="InterPro" id="IPR014464">
    <property type="entry name" value="CvfB_fam"/>
</dbReference>
<dbReference type="InterPro" id="IPR039566">
    <property type="entry name" value="CvfB_S1_st"/>
</dbReference>
<proteinExistence type="inferred from homology"/>
<organism evidence="4 5">
    <name type="scientific">Peptostreptococcus stomatis DSM 17678</name>
    <dbReference type="NCBI Taxonomy" id="596315"/>
    <lineage>
        <taxon>Bacteria</taxon>
        <taxon>Bacillati</taxon>
        <taxon>Bacillota</taxon>
        <taxon>Clostridia</taxon>
        <taxon>Peptostreptococcales</taxon>
        <taxon>Peptostreptococcaceae</taxon>
        <taxon>Peptostreptococcus</taxon>
    </lineage>
</organism>
<dbReference type="InterPro" id="IPR040764">
    <property type="entry name" value="CvfB_WH"/>
</dbReference>
<dbReference type="RefSeq" id="WP_007790247.1">
    <property type="nucleotide sequence ID" value="NZ_ADGQ01000061.1"/>
</dbReference>
<sequence length="281" mass="32197">MIKIGEINKLKVLRKKDYGYFLDGQTKEKSDDILLPNQNIVDESSINLNQELEVFIYKDSQNRLIATQKKSKAMAGQVAILEVCDNSEIGSFIDIGLERDVLVPFRERKYKLFEEEKYPFYIYVDKSGRLAATTDIGPYLSLEAPLKKGDTCNGYVFGFQSNGTALICIEPNYYGLILKDEYYTSLREGDHLEGLRVIKTYEDGKLGLSTRAEKGEELDKLAKNILSYMEGNDGYMRFNDKSDPEELRLVFSTSKKNFKRSLGTLMRYGLVRQDDKGTWLL</sequence>
<dbReference type="Gene3D" id="1.10.10.10">
    <property type="entry name" value="Winged helix-like DNA-binding domain superfamily/Winged helix DNA-binding domain"/>
    <property type="match status" value="1"/>
</dbReference>
<dbReference type="Pfam" id="PF17783">
    <property type="entry name" value="WHD_CvfB"/>
    <property type="match status" value="1"/>
</dbReference>
<accession>E0E432</accession>
<dbReference type="InterPro" id="IPR012340">
    <property type="entry name" value="NA-bd_OB-fold"/>
</dbReference>
<dbReference type="PIRSF" id="PIRSF012524">
    <property type="entry name" value="YitL_S1"/>
    <property type="match status" value="1"/>
</dbReference>
<dbReference type="Gene3D" id="2.40.50.140">
    <property type="entry name" value="Nucleic acid-binding proteins"/>
    <property type="match status" value="2"/>
</dbReference>
<feature type="domain" description="Conserved virulence factor B first S1" evidence="2">
    <location>
        <begin position="76"/>
        <end position="134"/>
    </location>
</feature>
<feature type="domain" description="Conserved virulence factor B-like winged helix" evidence="3">
    <location>
        <begin position="224"/>
        <end position="280"/>
    </location>
</feature>
<reference evidence="4 5" key="1">
    <citation type="submission" date="2010-08" db="EMBL/GenBank/DDBJ databases">
        <authorList>
            <person name="Harkins D.M."/>
            <person name="Madupu R."/>
            <person name="Durkin A.S."/>
            <person name="Torralba M."/>
            <person name="Methe B."/>
            <person name="Sutton G.G."/>
            <person name="Nelson K.E."/>
        </authorList>
    </citation>
    <scope>NUCLEOTIDE SEQUENCE [LARGE SCALE GENOMIC DNA]</scope>
    <source>
        <strain evidence="4 5">DSM 17678</strain>
    </source>
</reference>
<evidence type="ECO:0000259" key="3">
    <source>
        <dbReference type="Pfam" id="PF17783"/>
    </source>
</evidence>
<name>E0E432_9FIRM</name>
<evidence type="ECO:0000259" key="2">
    <source>
        <dbReference type="Pfam" id="PF13509"/>
    </source>
</evidence>
<gene>
    <name evidence="4" type="ORF">HMPREF0634_0248</name>
</gene>
<keyword evidence="5" id="KW-1185">Reference proteome</keyword>
<evidence type="ECO:0000313" key="5">
    <source>
        <dbReference type="Proteomes" id="UP000003244"/>
    </source>
</evidence>
<comment type="similarity">
    <text evidence="1">Belongs to the CvfB family.</text>
</comment>
<evidence type="ECO:0008006" key="6">
    <source>
        <dbReference type="Google" id="ProtNLM"/>
    </source>
</evidence>